<dbReference type="NCBIfam" id="NF005929">
    <property type="entry name" value="PRK07946.1"/>
    <property type="match status" value="1"/>
</dbReference>
<evidence type="ECO:0000256" key="4">
    <source>
        <dbReference type="ARBA" id="ARBA00022692"/>
    </source>
</evidence>
<feature type="transmembrane region" description="Helical" evidence="8">
    <location>
        <begin position="31"/>
        <end position="49"/>
    </location>
</feature>
<organism evidence="9 10">
    <name type="scientific">Nocardioides kribbensis</name>
    <dbReference type="NCBI Taxonomy" id="305517"/>
    <lineage>
        <taxon>Bacteria</taxon>
        <taxon>Bacillati</taxon>
        <taxon>Actinomycetota</taxon>
        <taxon>Actinomycetes</taxon>
        <taxon>Propionibacteriales</taxon>
        <taxon>Nocardioidaceae</taxon>
        <taxon>Nocardioides</taxon>
    </lineage>
</organism>
<evidence type="ECO:0000256" key="2">
    <source>
        <dbReference type="ARBA" id="ARBA00010388"/>
    </source>
</evidence>
<comment type="caution">
    <text evidence="9">The sequence shown here is derived from an EMBL/GenBank/DDBJ whole genome shotgun (WGS) entry which is preliminary data.</text>
</comment>
<keyword evidence="10" id="KW-1185">Reference proteome</keyword>
<evidence type="ECO:0000256" key="6">
    <source>
        <dbReference type="ARBA" id="ARBA00023136"/>
    </source>
</evidence>
<evidence type="ECO:0000256" key="8">
    <source>
        <dbReference type="SAM" id="Phobius"/>
    </source>
</evidence>
<dbReference type="PANTHER" id="PTHR34583">
    <property type="entry name" value="ANTIPORTER SUBUNIT MNHC2-RELATED"/>
    <property type="match status" value="1"/>
</dbReference>
<evidence type="ECO:0000256" key="5">
    <source>
        <dbReference type="ARBA" id="ARBA00022989"/>
    </source>
</evidence>
<comment type="subcellular location">
    <subcellularLocation>
        <location evidence="1">Cell membrane</location>
        <topology evidence="1">Multi-pass membrane protein</topology>
    </subcellularLocation>
</comment>
<evidence type="ECO:0000256" key="3">
    <source>
        <dbReference type="ARBA" id="ARBA00022475"/>
    </source>
</evidence>
<dbReference type="InterPro" id="IPR039428">
    <property type="entry name" value="NUOK/Mnh_C1-like"/>
</dbReference>
<keyword evidence="3" id="KW-1003">Cell membrane</keyword>
<reference evidence="9 10" key="1">
    <citation type="submission" date="2024-02" db="EMBL/GenBank/DDBJ databases">
        <title>Full genome sequence of Nocardioides kribbensis.</title>
        <authorList>
            <person name="Poletto B.L."/>
            <person name="Silva G."/>
            <person name="Galante D."/>
            <person name="Campos K.R."/>
            <person name="Santos M.B.N."/>
            <person name="Sacchi C.T."/>
        </authorList>
    </citation>
    <scope>NUCLEOTIDE SEQUENCE [LARGE SCALE GENOMIC DNA]</scope>
    <source>
        <strain evidence="9 10">O4R</strain>
    </source>
</reference>
<evidence type="ECO:0000313" key="10">
    <source>
        <dbReference type="Proteomes" id="UP001482520"/>
    </source>
</evidence>
<dbReference type="Pfam" id="PF00420">
    <property type="entry name" value="Oxidored_q2"/>
    <property type="match status" value="1"/>
</dbReference>
<feature type="transmembrane region" description="Helical" evidence="8">
    <location>
        <begin position="6"/>
        <end position="24"/>
    </location>
</feature>
<proteinExistence type="inferred from homology"/>
<dbReference type="PANTHER" id="PTHR34583:SF2">
    <property type="entry name" value="ANTIPORTER SUBUNIT MNHC2-RELATED"/>
    <property type="match status" value="1"/>
</dbReference>
<dbReference type="Proteomes" id="UP001482520">
    <property type="component" value="Unassembled WGS sequence"/>
</dbReference>
<dbReference type="Gene3D" id="1.10.287.3510">
    <property type="match status" value="1"/>
</dbReference>
<feature type="transmembrane region" description="Helical" evidence="8">
    <location>
        <begin position="69"/>
        <end position="94"/>
    </location>
</feature>
<evidence type="ECO:0000256" key="7">
    <source>
        <dbReference type="SAM" id="MobiDB-lite"/>
    </source>
</evidence>
<name>A0ABV1NW91_9ACTN</name>
<keyword evidence="4 8" id="KW-0812">Transmembrane</keyword>
<feature type="compositionally biased region" description="Basic and acidic residues" evidence="7">
    <location>
        <begin position="134"/>
        <end position="145"/>
    </location>
</feature>
<evidence type="ECO:0000313" key="9">
    <source>
        <dbReference type="EMBL" id="MEQ7846772.1"/>
    </source>
</evidence>
<gene>
    <name evidence="9" type="ORF">V6R90_05735</name>
</gene>
<dbReference type="EMBL" id="JBEGDP010000004">
    <property type="protein sequence ID" value="MEQ7846772.1"/>
    <property type="molecule type" value="Genomic_DNA"/>
</dbReference>
<protein>
    <submittedName>
        <fullName evidence="9">Na(+)/H(+) antiporter subunit C</fullName>
    </submittedName>
</protein>
<keyword evidence="5 8" id="KW-1133">Transmembrane helix</keyword>
<dbReference type="RefSeq" id="WP_056905258.1">
    <property type="nucleotide sequence ID" value="NZ_BAAAMM010000013.1"/>
</dbReference>
<keyword evidence="6 8" id="KW-0472">Membrane</keyword>
<comment type="similarity">
    <text evidence="2">Belongs to the CPA3 antiporters (TC 2.A.63) subunit C family.</text>
</comment>
<dbReference type="InterPro" id="IPR050601">
    <property type="entry name" value="CPA3_antiporter_subunitC"/>
</dbReference>
<accession>A0ABV1NW91</accession>
<feature type="region of interest" description="Disordered" evidence="7">
    <location>
        <begin position="110"/>
        <end position="145"/>
    </location>
</feature>
<sequence>MEEVNLTLTLTGAALVGCGVYLLLERSLTRVLVGLVVLSNGISLLYLVAGGKAGNAPIVGKAEGRLSDALPQALVLTAIVITLGTTAFVVAMAYRSWQLNGHDDVQDDVEDASIRRRADLDESSQGYDLDSADTSERPAEEGSRP</sequence>
<evidence type="ECO:0000256" key="1">
    <source>
        <dbReference type="ARBA" id="ARBA00004651"/>
    </source>
</evidence>